<gene>
    <name evidence="3" type="ORF">H9892_06215</name>
</gene>
<organism evidence="3 4">
    <name type="scientific">Candidatus Protoclostridium stercorigallinarum</name>
    <dbReference type="NCBI Taxonomy" id="2838741"/>
    <lineage>
        <taxon>Bacteria</taxon>
        <taxon>Bacillati</taxon>
        <taxon>Bacillota</taxon>
        <taxon>Clostridia</taxon>
        <taxon>Candidatus Protoclostridium</taxon>
    </lineage>
</organism>
<sequence>MALEERPKVKLKRRNCAGFVISVILFVVFIGALVGGSIFAVNYGSNIFKETFGFAISDVIDCFNDLGDAKREDIVTNPYDKKDAGAFYSSLNASLYFKDGTIDKGFVDDVVDAAVSATSDGPQISDEPQTSAYVSASADVTEGGAEGDKEETEEETETDLASVLTGILRRENFDADKLASYNVAEGSGADAPMTDRQMAAFLDDYLLSSGKIDELVDLSEIAEEPSVSEALDGVKVSELISLDQVTITKGSDMSESDKTAYGAEDGDVYMVLTMSLDVGKTVRDVLADMKVDTGDMTLNFSALADSVAASLPATLYFTAAADMSDADAGIKVNINRMAQEECKMGYLSDELKAEYGEHISKFDRLCIIVKAFSGRDVLELINEYSSGILGYVCRSDDADTEFCLSDIIDLGSVKPVEGGGNSFTVDAYGLVAKILSDRLGSNATDADIIALMQTIICTDELDALIPNERVDVYVNDKAALDRAMESCGIASVEDIDLERDLNRLNAAGAGVFTADPGVEVPAGAVNVYSGLLERGVFDAYGIEGAEDYTAEDIIAIMQSGTLTQEQQALLEQIRNKVEQGEITQEPPVFEITDKMLGSAIRDMSDVFGEEIAKYGFAVHSVTINESGGKMYADITASVTVAGLMNGADSYFSDILPKAIALTLRTDITPHAETRDAASVVRFNGVHENGSVAPLQGLTCGRLIEALENIVPDLDLDSVLAELSGSIGEVLDNLGGNFGDYVFVPSETA</sequence>
<evidence type="ECO:0000313" key="4">
    <source>
        <dbReference type="Proteomes" id="UP000823990"/>
    </source>
</evidence>
<evidence type="ECO:0000256" key="1">
    <source>
        <dbReference type="SAM" id="MobiDB-lite"/>
    </source>
</evidence>
<reference evidence="3" key="2">
    <citation type="submission" date="2021-04" db="EMBL/GenBank/DDBJ databases">
        <authorList>
            <person name="Gilroy R."/>
        </authorList>
    </citation>
    <scope>NUCLEOTIDE SEQUENCE</scope>
    <source>
        <strain evidence="3">12435</strain>
    </source>
</reference>
<comment type="caution">
    <text evidence="3">The sequence shown here is derived from an EMBL/GenBank/DDBJ whole genome shotgun (WGS) entry which is preliminary data.</text>
</comment>
<name>A0A9D1TS54_9FIRM</name>
<accession>A0A9D1TS54</accession>
<evidence type="ECO:0000256" key="2">
    <source>
        <dbReference type="SAM" id="Phobius"/>
    </source>
</evidence>
<keyword evidence="2" id="KW-1133">Transmembrane helix</keyword>
<protein>
    <submittedName>
        <fullName evidence="3">Uncharacterized protein</fullName>
    </submittedName>
</protein>
<dbReference type="AlphaFoldDB" id="A0A9D1TS54"/>
<dbReference type="EMBL" id="DXHS01000099">
    <property type="protein sequence ID" value="HIW02917.1"/>
    <property type="molecule type" value="Genomic_DNA"/>
</dbReference>
<evidence type="ECO:0000313" key="3">
    <source>
        <dbReference type="EMBL" id="HIW02917.1"/>
    </source>
</evidence>
<feature type="region of interest" description="Disordered" evidence="1">
    <location>
        <begin position="118"/>
        <end position="156"/>
    </location>
</feature>
<feature type="transmembrane region" description="Helical" evidence="2">
    <location>
        <begin position="16"/>
        <end position="41"/>
    </location>
</feature>
<keyword evidence="2" id="KW-0472">Membrane</keyword>
<proteinExistence type="predicted"/>
<keyword evidence="2" id="KW-0812">Transmembrane</keyword>
<reference evidence="3" key="1">
    <citation type="journal article" date="2021" name="PeerJ">
        <title>Extensive microbial diversity within the chicken gut microbiome revealed by metagenomics and culture.</title>
        <authorList>
            <person name="Gilroy R."/>
            <person name="Ravi A."/>
            <person name="Getino M."/>
            <person name="Pursley I."/>
            <person name="Horton D.L."/>
            <person name="Alikhan N.F."/>
            <person name="Baker D."/>
            <person name="Gharbi K."/>
            <person name="Hall N."/>
            <person name="Watson M."/>
            <person name="Adriaenssens E.M."/>
            <person name="Foster-Nyarko E."/>
            <person name="Jarju S."/>
            <person name="Secka A."/>
            <person name="Antonio M."/>
            <person name="Oren A."/>
            <person name="Chaudhuri R.R."/>
            <person name="La Ragione R."/>
            <person name="Hildebrand F."/>
            <person name="Pallen M.J."/>
        </authorList>
    </citation>
    <scope>NUCLEOTIDE SEQUENCE</scope>
    <source>
        <strain evidence="3">12435</strain>
    </source>
</reference>
<dbReference type="Proteomes" id="UP000823990">
    <property type="component" value="Unassembled WGS sequence"/>
</dbReference>